<dbReference type="InterPro" id="IPR050739">
    <property type="entry name" value="MFP"/>
</dbReference>
<protein>
    <submittedName>
        <fullName evidence="9">HlyD family efflux transporter periplasmic adaptor subunit</fullName>
    </submittedName>
</protein>
<comment type="subcellular location">
    <subcellularLocation>
        <location evidence="1">Membrane</location>
        <topology evidence="1">Single-pass membrane protein</topology>
    </subcellularLocation>
</comment>
<reference evidence="9 10" key="1">
    <citation type="submission" date="2023-01" db="EMBL/GenBank/DDBJ databases">
        <title>Novel species of the genus Vogesella isolated from rivers.</title>
        <authorList>
            <person name="Lu H."/>
        </authorList>
    </citation>
    <scope>NUCLEOTIDE SEQUENCE [LARGE SCALE GENOMIC DNA]</scope>
    <source>
        <strain evidence="9 10">SH7W</strain>
    </source>
</reference>
<evidence type="ECO:0000256" key="4">
    <source>
        <dbReference type="ARBA" id="ARBA00023136"/>
    </source>
</evidence>
<evidence type="ECO:0000313" key="9">
    <source>
        <dbReference type="EMBL" id="MDC7689804.1"/>
    </source>
</evidence>
<dbReference type="SUPFAM" id="SSF111369">
    <property type="entry name" value="HlyD-like secretion proteins"/>
    <property type="match status" value="1"/>
</dbReference>
<dbReference type="Pfam" id="PF25994">
    <property type="entry name" value="HH_AprE"/>
    <property type="match status" value="1"/>
</dbReference>
<evidence type="ECO:0000256" key="3">
    <source>
        <dbReference type="ARBA" id="ARBA00022989"/>
    </source>
</evidence>
<feature type="coiled-coil region" evidence="5">
    <location>
        <begin position="87"/>
        <end position="114"/>
    </location>
</feature>
<sequence length="383" mass="42337">MKYHLPIHSMVLRILVGAFLVLVAWAYLYSIDEVARATGTVIVTSRVQVIQSVDGGVIKSLSVKEGDVVKEGQVLATLEQTRVKAAVSELDARLAALKAQAARLRAEVMEASTVNFPKELDRFPEIVNVQRALFKQRKVGFEEEVRTLRVAVKLAAEDAALVRKLAASGDVSRSEVIRVERAMNDAEAQLANRKNKFYQDARAELAKVEDDLGQNTEIWRQRNQQLEDTVFRAALPGVVKNVRVTTKGGVLRAGEELMQIVPVEDQLIVEAKVTPADIARIRPGLDANIRFDAFDYTVFGAVKGKVKYVSADTLKEESKSGEVSYYRVHVVSETQPVVSATGKVLDILPGMTAQIDIRTGKRSVIDYLLKPLRKTLAESLGER</sequence>
<evidence type="ECO:0000256" key="6">
    <source>
        <dbReference type="SAM" id="Phobius"/>
    </source>
</evidence>
<dbReference type="Gene3D" id="2.40.50.100">
    <property type="match status" value="1"/>
</dbReference>
<gene>
    <name evidence="9" type="ORF">PQU93_03295</name>
</gene>
<dbReference type="InterPro" id="IPR058982">
    <property type="entry name" value="Beta-barrel_AprE"/>
</dbReference>
<dbReference type="Pfam" id="PF26002">
    <property type="entry name" value="Beta-barrel_AprE"/>
    <property type="match status" value="1"/>
</dbReference>
<dbReference type="Gene3D" id="1.10.287.470">
    <property type="entry name" value="Helix hairpin bin"/>
    <property type="match status" value="1"/>
</dbReference>
<dbReference type="InterPro" id="IPR058781">
    <property type="entry name" value="HH_AprE-like"/>
</dbReference>
<keyword evidence="2 6" id="KW-0812">Transmembrane</keyword>
<evidence type="ECO:0000256" key="1">
    <source>
        <dbReference type="ARBA" id="ARBA00004167"/>
    </source>
</evidence>
<feature type="domain" description="AprE-like beta-barrel" evidence="8">
    <location>
        <begin position="267"/>
        <end position="360"/>
    </location>
</feature>
<evidence type="ECO:0000313" key="10">
    <source>
        <dbReference type="Proteomes" id="UP001221566"/>
    </source>
</evidence>
<evidence type="ECO:0000256" key="5">
    <source>
        <dbReference type="SAM" id="Coils"/>
    </source>
</evidence>
<dbReference type="Gene3D" id="2.40.30.170">
    <property type="match status" value="1"/>
</dbReference>
<keyword evidence="3 6" id="KW-1133">Transmembrane helix</keyword>
<keyword evidence="10" id="KW-1185">Reference proteome</keyword>
<dbReference type="RefSeq" id="WP_272802318.1">
    <property type="nucleotide sequence ID" value="NZ_JAQQKY010000001.1"/>
</dbReference>
<evidence type="ECO:0000256" key="2">
    <source>
        <dbReference type="ARBA" id="ARBA00022692"/>
    </source>
</evidence>
<comment type="caution">
    <text evidence="9">The sequence shown here is derived from an EMBL/GenBank/DDBJ whole genome shotgun (WGS) entry which is preliminary data.</text>
</comment>
<evidence type="ECO:0000259" key="8">
    <source>
        <dbReference type="Pfam" id="PF26002"/>
    </source>
</evidence>
<feature type="domain" description="AprE-like long alpha-helical hairpin" evidence="7">
    <location>
        <begin position="83"/>
        <end position="153"/>
    </location>
</feature>
<proteinExistence type="predicted"/>
<name>A0ABT5I123_VOGIN</name>
<organism evidence="9 10">
    <name type="scientific">Vogesella indigofera</name>
    <name type="common">Pseudomonas indigofera</name>
    <dbReference type="NCBI Taxonomy" id="45465"/>
    <lineage>
        <taxon>Bacteria</taxon>
        <taxon>Pseudomonadati</taxon>
        <taxon>Pseudomonadota</taxon>
        <taxon>Betaproteobacteria</taxon>
        <taxon>Neisseriales</taxon>
        <taxon>Chromobacteriaceae</taxon>
        <taxon>Vogesella</taxon>
    </lineage>
</organism>
<keyword evidence="4 6" id="KW-0472">Membrane</keyword>
<accession>A0ABT5I123</accession>
<keyword evidence="5" id="KW-0175">Coiled coil</keyword>
<dbReference type="Proteomes" id="UP001221566">
    <property type="component" value="Unassembled WGS sequence"/>
</dbReference>
<feature type="transmembrane region" description="Helical" evidence="6">
    <location>
        <begin position="12"/>
        <end position="30"/>
    </location>
</feature>
<dbReference type="PANTHER" id="PTHR30386">
    <property type="entry name" value="MEMBRANE FUSION SUBUNIT OF EMRAB-TOLC MULTIDRUG EFFLUX PUMP"/>
    <property type="match status" value="1"/>
</dbReference>
<dbReference type="PRINTS" id="PR01490">
    <property type="entry name" value="RTXTOXIND"/>
</dbReference>
<dbReference type="EMBL" id="JAQQKY010000001">
    <property type="protein sequence ID" value="MDC7689804.1"/>
    <property type="molecule type" value="Genomic_DNA"/>
</dbReference>
<dbReference type="PANTHER" id="PTHR30386:SF26">
    <property type="entry name" value="TRANSPORT PROTEIN COMB"/>
    <property type="match status" value="1"/>
</dbReference>
<evidence type="ECO:0000259" key="7">
    <source>
        <dbReference type="Pfam" id="PF25994"/>
    </source>
</evidence>